<dbReference type="FunFam" id="2.60.40.10:FF:001540">
    <property type="entry name" value="Immunoglobulin heavy constant gamma 1"/>
    <property type="match status" value="1"/>
</dbReference>
<accession>A0AA35L8M5</accession>
<dbReference type="InterPro" id="IPR036179">
    <property type="entry name" value="Ig-like_dom_sf"/>
</dbReference>
<feature type="domain" description="Ig-like" evidence="4">
    <location>
        <begin position="17"/>
        <end position="112"/>
    </location>
</feature>
<dbReference type="EMBL" id="OX395138">
    <property type="protein sequence ID" value="CAI5791328.1"/>
    <property type="molecule type" value="Genomic_DNA"/>
</dbReference>
<evidence type="ECO:0000259" key="4">
    <source>
        <dbReference type="PROSITE" id="PS50835"/>
    </source>
</evidence>
<feature type="domain" description="Ig-like" evidence="4">
    <location>
        <begin position="337"/>
        <end position="438"/>
    </location>
</feature>
<feature type="domain" description="Ig-like" evidence="4">
    <location>
        <begin position="229"/>
        <end position="328"/>
    </location>
</feature>
<feature type="domain" description="Ig-like" evidence="4">
    <location>
        <begin position="122"/>
        <end position="216"/>
    </location>
</feature>
<name>A0AA35L8M5_9SAUR</name>
<dbReference type="Proteomes" id="UP001178461">
    <property type="component" value="Chromosome 13"/>
</dbReference>
<dbReference type="PANTHER" id="PTHR23411">
    <property type="entry name" value="TAPASIN"/>
    <property type="match status" value="1"/>
</dbReference>
<dbReference type="InterPro" id="IPR003006">
    <property type="entry name" value="Ig/MHC_CS"/>
</dbReference>
<evidence type="ECO:0000313" key="6">
    <source>
        <dbReference type="Proteomes" id="UP001178461"/>
    </source>
</evidence>
<dbReference type="AlphaFoldDB" id="A0AA35L8M5"/>
<keyword evidence="6" id="KW-1185">Reference proteome</keyword>
<dbReference type="InterPro" id="IPR003597">
    <property type="entry name" value="Ig_C1-set"/>
</dbReference>
<proteinExistence type="predicted"/>
<dbReference type="CDD" id="cd21817">
    <property type="entry name" value="IgC1_CH1_IgEG"/>
    <property type="match status" value="1"/>
</dbReference>
<dbReference type="SMART" id="SM00407">
    <property type="entry name" value="IGc1"/>
    <property type="match status" value="3"/>
</dbReference>
<keyword evidence="3" id="KW-0812">Transmembrane</keyword>
<dbReference type="PROSITE" id="PS50835">
    <property type="entry name" value="IG_LIKE"/>
    <property type="match status" value="4"/>
</dbReference>
<dbReference type="PROSITE" id="PS00290">
    <property type="entry name" value="IG_MHC"/>
    <property type="match status" value="3"/>
</dbReference>
<keyword evidence="3" id="KW-1133">Transmembrane helix</keyword>
<sequence length="512" mass="56695">MCSRPTERSKEASTTAPTVFPLPPCSQDSSTASQVSIGCLVSGYFPEPVTVRWNSGAISSGIRTFPAKLDSSRGLYTLTSQLTVPTSTWESEKFQCNVAHAASSSTINKDIERTSAKSPVAPEVRLLHSSCDSKSGGATIELFCIISSFYPKTLTVEWLVGGQAGLLPSFTEQPKKDAHGYTFSTTSTANVSQADWKAGNVYYCQVFHEATQTKVKSKAKICEDATVCPSTGIDVRIIVPTPKDLYVNSDPKLICVVENLIDTDGLIITWSRQTPGPVSQELLETKEEPNGKFTATKALSATTWLQGDEFTCKVEYPGLVAPIIRTIAKTTGTVHAPEVYLFRPHPEEIRTRPSMVTLTCLITGFTPKAISVQWLKNHNAIPDDHHVNTPVMKNNNNHSYFMYSHMKIALTDWNNGNAFTCMVIHEALPMKFTQRTVEKSQEVAVSTIDDYSDEKEEEMDRLWVTIFVFFILFLLSVSYSATITLFKVKWLFSTVVVLKKQPAGPDYKNVHQ</sequence>
<evidence type="ECO:0000256" key="3">
    <source>
        <dbReference type="SAM" id="Phobius"/>
    </source>
</evidence>
<dbReference type="FunFam" id="2.60.40.10:FF:000463">
    <property type="entry name" value="Immunoglobulin heavy constant gamma 1"/>
    <property type="match status" value="1"/>
</dbReference>
<gene>
    <name evidence="5" type="ORF">PODLI_1B043077</name>
</gene>
<evidence type="ECO:0000256" key="1">
    <source>
        <dbReference type="ARBA" id="ARBA00023157"/>
    </source>
</evidence>
<dbReference type="Pfam" id="PF07654">
    <property type="entry name" value="C1-set"/>
    <property type="match status" value="4"/>
</dbReference>
<dbReference type="CDD" id="cd05768">
    <property type="entry name" value="IgC1_CH3_IgAGD_CH4_IgAEM"/>
    <property type="match status" value="1"/>
</dbReference>
<dbReference type="InterPro" id="IPR013783">
    <property type="entry name" value="Ig-like_fold"/>
</dbReference>
<reference evidence="5" key="1">
    <citation type="submission" date="2022-12" db="EMBL/GenBank/DDBJ databases">
        <authorList>
            <person name="Alioto T."/>
            <person name="Alioto T."/>
            <person name="Gomez Garrido J."/>
        </authorList>
    </citation>
    <scope>NUCLEOTIDE SEQUENCE</scope>
</reference>
<dbReference type="Gene3D" id="2.60.40.10">
    <property type="entry name" value="Immunoglobulins"/>
    <property type="match status" value="4"/>
</dbReference>
<evidence type="ECO:0000256" key="2">
    <source>
        <dbReference type="ARBA" id="ARBA00023319"/>
    </source>
</evidence>
<organism evidence="5 6">
    <name type="scientific">Podarcis lilfordi</name>
    <name type="common">Lilford's wall lizard</name>
    <dbReference type="NCBI Taxonomy" id="74358"/>
    <lineage>
        <taxon>Eukaryota</taxon>
        <taxon>Metazoa</taxon>
        <taxon>Chordata</taxon>
        <taxon>Craniata</taxon>
        <taxon>Vertebrata</taxon>
        <taxon>Euteleostomi</taxon>
        <taxon>Lepidosauria</taxon>
        <taxon>Squamata</taxon>
        <taxon>Bifurcata</taxon>
        <taxon>Unidentata</taxon>
        <taxon>Episquamata</taxon>
        <taxon>Laterata</taxon>
        <taxon>Lacertibaenia</taxon>
        <taxon>Lacertidae</taxon>
        <taxon>Podarcis</taxon>
    </lineage>
</organism>
<dbReference type="InterPro" id="IPR007110">
    <property type="entry name" value="Ig-like_dom"/>
</dbReference>
<keyword evidence="3" id="KW-0472">Membrane</keyword>
<dbReference type="FunFam" id="2.60.40.10:FF:001690">
    <property type="entry name" value="Immunoglobulin heavy constant epsilon"/>
    <property type="match status" value="1"/>
</dbReference>
<keyword evidence="1" id="KW-1015">Disulfide bond</keyword>
<dbReference type="InterPro" id="IPR050380">
    <property type="entry name" value="Immune_Resp_Modulators"/>
</dbReference>
<feature type="transmembrane region" description="Helical" evidence="3">
    <location>
        <begin position="462"/>
        <end position="486"/>
    </location>
</feature>
<keyword evidence="2" id="KW-0393">Immunoglobulin domain</keyword>
<evidence type="ECO:0000313" key="5">
    <source>
        <dbReference type="EMBL" id="CAI5791328.1"/>
    </source>
</evidence>
<dbReference type="SUPFAM" id="SSF48726">
    <property type="entry name" value="Immunoglobulin"/>
    <property type="match status" value="4"/>
</dbReference>
<protein>
    <submittedName>
        <fullName evidence="5">Y heavy chain constant region</fullName>
    </submittedName>
</protein>
<dbReference type="GO" id="GO:0002376">
    <property type="term" value="P:immune system process"/>
    <property type="evidence" value="ECO:0007669"/>
    <property type="project" value="UniProtKB-ARBA"/>
</dbReference>